<sequence length="153" mass="16843">MEAAVKAGSGIVERNYEQSLIALRDRAVAAETGITQAVIRPIARQVASLIDRVELEDARRQADPWALTASLVDELLDMLEDFGVEPIDCEPGTEVDKARHRVVKSVAKRVSSDESLLIVERMRRGYELSGYVIRPAEVAAEWSRADDPPAGDD</sequence>
<dbReference type="Pfam" id="PF01025">
    <property type="entry name" value="GrpE"/>
    <property type="match status" value="1"/>
</dbReference>
<accession>F9W2A4</accession>
<dbReference type="RefSeq" id="WP_006361059.1">
    <property type="nucleotide sequence ID" value="NZ_BACI01000120.1"/>
</dbReference>
<dbReference type="eggNOG" id="ENOG5031W1R">
    <property type="taxonomic scope" value="Bacteria"/>
</dbReference>
<dbReference type="AlphaFoldDB" id="F9W2A4"/>
<dbReference type="InterPro" id="IPR009012">
    <property type="entry name" value="GrpE_head"/>
</dbReference>
<comment type="caution">
    <text evidence="2">The sequence shown here is derived from an EMBL/GenBank/DDBJ whole genome shotgun (WGS) entry which is preliminary data.</text>
</comment>
<proteinExistence type="predicted"/>
<organism evidence="2 3">
    <name type="scientific">Gordonia alkanivorans NBRC 16433</name>
    <dbReference type="NCBI Taxonomy" id="1027371"/>
    <lineage>
        <taxon>Bacteria</taxon>
        <taxon>Bacillati</taxon>
        <taxon>Actinomycetota</taxon>
        <taxon>Actinomycetes</taxon>
        <taxon>Mycobacteriales</taxon>
        <taxon>Gordoniaceae</taxon>
        <taxon>Gordonia</taxon>
    </lineage>
</organism>
<evidence type="ECO:0000313" key="3">
    <source>
        <dbReference type="Proteomes" id="UP000003558"/>
    </source>
</evidence>
<protein>
    <recommendedName>
        <fullName evidence="4">Nucleotide exchange factor GrpE</fullName>
    </recommendedName>
</protein>
<dbReference type="Gene3D" id="2.30.22.10">
    <property type="entry name" value="Head domain of nucleotide exchange factor GrpE"/>
    <property type="match status" value="1"/>
</dbReference>
<evidence type="ECO:0008006" key="4">
    <source>
        <dbReference type="Google" id="ProtNLM"/>
    </source>
</evidence>
<dbReference type="EMBL" id="BACI01000120">
    <property type="protein sequence ID" value="GAA14993.1"/>
    <property type="molecule type" value="Genomic_DNA"/>
</dbReference>
<dbReference type="InterPro" id="IPR000740">
    <property type="entry name" value="GrpE"/>
</dbReference>
<reference evidence="2 3" key="1">
    <citation type="submission" date="2011-05" db="EMBL/GenBank/DDBJ databases">
        <title>Whole genome shotgun sequence of Gordonia alkanivorans NBRC 16433.</title>
        <authorList>
            <person name="Hosoyama A."/>
            <person name="Nakamura S."/>
            <person name="Takarada H."/>
            <person name="Tsuchikane K."/>
            <person name="Yamazaki S."/>
            <person name="Fujita N."/>
        </authorList>
    </citation>
    <scope>NUCLEOTIDE SEQUENCE [LARGE SCALE GENOMIC DNA]</scope>
    <source>
        <strain evidence="2 3">NBRC 16433</strain>
    </source>
</reference>
<keyword evidence="1" id="KW-0143">Chaperone</keyword>
<dbReference type="GO" id="GO:0042803">
    <property type="term" value="F:protein homodimerization activity"/>
    <property type="evidence" value="ECO:0007669"/>
    <property type="project" value="InterPro"/>
</dbReference>
<dbReference type="GO" id="GO:0051087">
    <property type="term" value="F:protein-folding chaperone binding"/>
    <property type="evidence" value="ECO:0007669"/>
    <property type="project" value="InterPro"/>
</dbReference>
<gene>
    <name evidence="2" type="ORF">GOALK_120_00500</name>
</gene>
<name>F9W2A4_9ACTN</name>
<dbReference type="Proteomes" id="UP000003558">
    <property type="component" value="Unassembled WGS sequence"/>
</dbReference>
<dbReference type="GO" id="GO:0000774">
    <property type="term" value="F:adenyl-nucleotide exchange factor activity"/>
    <property type="evidence" value="ECO:0007669"/>
    <property type="project" value="InterPro"/>
</dbReference>
<evidence type="ECO:0000256" key="1">
    <source>
        <dbReference type="ARBA" id="ARBA00023186"/>
    </source>
</evidence>
<evidence type="ECO:0000313" key="2">
    <source>
        <dbReference type="EMBL" id="GAA14993.1"/>
    </source>
</evidence>
<dbReference type="GO" id="GO:0006457">
    <property type="term" value="P:protein folding"/>
    <property type="evidence" value="ECO:0007669"/>
    <property type="project" value="InterPro"/>
</dbReference>